<evidence type="ECO:0000313" key="4">
    <source>
        <dbReference type="EMBL" id="BCB74804.1"/>
    </source>
</evidence>
<dbReference type="RefSeq" id="WP_173034314.1">
    <property type="nucleotide sequence ID" value="NZ_AP022870.1"/>
</dbReference>
<keyword evidence="5" id="KW-1185">Reference proteome</keyword>
<dbReference type="GO" id="GO:0030288">
    <property type="term" value="C:outer membrane-bounded periplasmic space"/>
    <property type="evidence" value="ECO:0007669"/>
    <property type="project" value="TreeGrafter"/>
</dbReference>
<evidence type="ECO:0000259" key="3">
    <source>
        <dbReference type="Pfam" id="PF13407"/>
    </source>
</evidence>
<accession>A0A6F8XLV1</accession>
<evidence type="ECO:0000313" key="5">
    <source>
        <dbReference type="Proteomes" id="UP000502508"/>
    </source>
</evidence>
<gene>
    <name evidence="4" type="ORF">Pflav_012140</name>
</gene>
<dbReference type="GO" id="GO:0030246">
    <property type="term" value="F:carbohydrate binding"/>
    <property type="evidence" value="ECO:0007669"/>
    <property type="project" value="TreeGrafter"/>
</dbReference>
<dbReference type="Proteomes" id="UP000502508">
    <property type="component" value="Chromosome"/>
</dbReference>
<dbReference type="InterPro" id="IPR050555">
    <property type="entry name" value="Bact_Solute-Bind_Prot2"/>
</dbReference>
<dbReference type="PANTHER" id="PTHR30036:SF1">
    <property type="entry name" value="D-XYLOSE-BINDING PERIPLASMIC PROTEIN"/>
    <property type="match status" value="1"/>
</dbReference>
<evidence type="ECO:0000256" key="2">
    <source>
        <dbReference type="ARBA" id="ARBA00022729"/>
    </source>
</evidence>
<dbReference type="InterPro" id="IPR025997">
    <property type="entry name" value="SBP_2_dom"/>
</dbReference>
<feature type="domain" description="Periplasmic binding protein" evidence="3">
    <location>
        <begin position="52"/>
        <end position="318"/>
    </location>
</feature>
<dbReference type="PANTHER" id="PTHR30036">
    <property type="entry name" value="D-XYLOSE-BINDING PERIPLASMIC PROTEIN"/>
    <property type="match status" value="1"/>
</dbReference>
<dbReference type="Pfam" id="PF13407">
    <property type="entry name" value="Peripla_BP_4"/>
    <property type="match status" value="1"/>
</dbReference>
<dbReference type="Gene3D" id="3.40.50.2300">
    <property type="match status" value="2"/>
</dbReference>
<dbReference type="SUPFAM" id="SSF53822">
    <property type="entry name" value="Periplasmic binding protein-like I"/>
    <property type="match status" value="1"/>
</dbReference>
<reference evidence="4 5" key="2">
    <citation type="submission" date="2020-03" db="EMBL/GenBank/DDBJ databases">
        <authorList>
            <person name="Ichikawa N."/>
            <person name="Kimura A."/>
            <person name="Kitahashi Y."/>
            <person name="Uohara A."/>
        </authorList>
    </citation>
    <scope>NUCLEOTIDE SEQUENCE [LARGE SCALE GENOMIC DNA]</scope>
    <source>
        <strain evidence="4 5">NBRC 107702</strain>
    </source>
</reference>
<dbReference type="EMBL" id="AP022870">
    <property type="protein sequence ID" value="BCB74804.1"/>
    <property type="molecule type" value="Genomic_DNA"/>
</dbReference>
<comment type="subcellular location">
    <subcellularLocation>
        <location evidence="1">Cell envelope</location>
    </subcellularLocation>
</comment>
<reference evidence="4 5" key="1">
    <citation type="submission" date="2020-03" db="EMBL/GenBank/DDBJ databases">
        <title>Whole genome shotgun sequence of Phytohabitans flavus NBRC 107702.</title>
        <authorList>
            <person name="Komaki H."/>
            <person name="Tamura T."/>
        </authorList>
    </citation>
    <scope>NUCLEOTIDE SEQUENCE [LARGE SCALE GENOMIC DNA]</scope>
    <source>
        <strain evidence="4 5">NBRC 107702</strain>
    </source>
</reference>
<evidence type="ECO:0000256" key="1">
    <source>
        <dbReference type="ARBA" id="ARBA00004196"/>
    </source>
</evidence>
<protein>
    <recommendedName>
        <fullName evidence="3">Periplasmic binding protein domain-containing protein</fullName>
    </recommendedName>
</protein>
<sequence>MVSIAVCGPKWGRRIALGLVVGLVAAVAACGNTDSPSDSAAEGANGATGPVFFLVPNSTTPAWPTYYMPAVQEAVAKLMPNVEFITQSADNNQSKQLSQVEAAIAQQASAVIVSPPNPAQAGAELNKLAAAKIPAIGYLNDPNGGPVYAYVWVDFTTVGKHWGQWLTDNLEKSVGHTPVKLAAIYGDPTFKVYDLWLEGIKPALDKLVADGKIEIVCQADTPGWDPSVAQKAMEQCLTKTGNQVDVTLAMNDSTSDGIWAALKAQSLNGKVKMIGGHDGSLTAVQRTLVGDQVGTFHPDGVQLGESVAKLLDAALKGQDAKSAGVVNGTFDNGFVKDGVPTVFGKENLVTPDNVQQEIVDNKIFTKDEICKGIAAQTTFCTS</sequence>
<name>A0A6F8XLV1_9ACTN</name>
<keyword evidence="2" id="KW-0732">Signal</keyword>
<dbReference type="KEGG" id="pfla:Pflav_012140"/>
<dbReference type="InterPro" id="IPR028082">
    <property type="entry name" value="Peripla_BP_I"/>
</dbReference>
<proteinExistence type="predicted"/>
<organism evidence="4 5">
    <name type="scientific">Phytohabitans flavus</name>
    <dbReference type="NCBI Taxonomy" id="1076124"/>
    <lineage>
        <taxon>Bacteria</taxon>
        <taxon>Bacillati</taxon>
        <taxon>Actinomycetota</taxon>
        <taxon>Actinomycetes</taxon>
        <taxon>Micromonosporales</taxon>
        <taxon>Micromonosporaceae</taxon>
    </lineage>
</organism>
<dbReference type="AlphaFoldDB" id="A0A6F8XLV1"/>